<dbReference type="InterPro" id="IPR001138">
    <property type="entry name" value="Zn2Cys6_DnaBD"/>
</dbReference>
<dbReference type="Gene3D" id="4.10.240.10">
    <property type="entry name" value="Zn(2)-C6 fungal-type DNA-binding domain"/>
    <property type="match status" value="2"/>
</dbReference>
<keyword evidence="1" id="KW-0862">Zinc</keyword>
<evidence type="ECO:0000313" key="7">
    <source>
        <dbReference type="EMBL" id="EGV63687.1"/>
    </source>
</evidence>
<evidence type="ECO:0000256" key="2">
    <source>
        <dbReference type="ARBA" id="ARBA00023015"/>
    </source>
</evidence>
<feature type="compositionally biased region" description="Polar residues" evidence="5">
    <location>
        <begin position="78"/>
        <end position="88"/>
    </location>
</feature>
<dbReference type="InterPro" id="IPR050797">
    <property type="entry name" value="Carb_Metab_Trans_Reg"/>
</dbReference>
<keyword evidence="2" id="KW-0805">Transcription regulation</keyword>
<sequence length="289" mass="31531">MSSNDLLSYSIMQGGNKVGPISPVRLPVPSALPSSTKIVLPPIDSLKRLTEHNLNTLNTSYGGYTYSKGEVSPRSTRDSLSPPNSVKLQSPAAETRNVAGAADVSAVTSIPITPAASPIPIEESHKRRQRLGPSCDSCRTRKVKCNAEISILAPHYAAYDLTEFNLSPAQIESLHSDHSVVLPASDPSDAPWMLTVSHTKLIKFRACKSCACKDLECKFSKGFTKEDILVNKKSLKTRSDKQKVGKPVIDSSRKSSCFNCRKRKIKCSMNDHSEKCESCSKRNSSCSFI</sequence>
<organism evidence="8">
    <name type="scientific">Candida tenuis (strain ATCC 10573 / BCRC 21748 / CBS 615 / JCM 9827 / NBRC 10315 / NRRL Y-1498 / VKM Y-70)</name>
    <name type="common">Yeast</name>
    <name type="synonym">Yamadazyma tenuis</name>
    <dbReference type="NCBI Taxonomy" id="590646"/>
    <lineage>
        <taxon>Eukaryota</taxon>
        <taxon>Fungi</taxon>
        <taxon>Dikarya</taxon>
        <taxon>Ascomycota</taxon>
        <taxon>Saccharomycotina</taxon>
        <taxon>Pichiomycetes</taxon>
        <taxon>Debaryomycetaceae</taxon>
        <taxon>Yamadazyma</taxon>
    </lineage>
</organism>
<feature type="domain" description="Zn(2)-C6 fungal-type" evidence="6">
    <location>
        <begin position="256"/>
        <end position="288"/>
    </location>
</feature>
<proteinExistence type="predicted"/>
<accession>G3B6G5</accession>
<evidence type="ECO:0000256" key="1">
    <source>
        <dbReference type="ARBA" id="ARBA00022833"/>
    </source>
</evidence>
<dbReference type="CDD" id="cd00067">
    <property type="entry name" value="GAL4"/>
    <property type="match status" value="1"/>
</dbReference>
<dbReference type="PROSITE" id="PS50048">
    <property type="entry name" value="ZN2_CY6_FUNGAL_2"/>
    <property type="match status" value="1"/>
</dbReference>
<keyword evidence="8" id="KW-1185">Reference proteome</keyword>
<keyword evidence="3" id="KW-0804">Transcription</keyword>
<dbReference type="HOGENOM" id="CLU_963105_0_0_1"/>
<evidence type="ECO:0000259" key="6">
    <source>
        <dbReference type="PROSITE" id="PS50048"/>
    </source>
</evidence>
<keyword evidence="4" id="KW-0539">Nucleus</keyword>
<dbReference type="InterPro" id="IPR036864">
    <property type="entry name" value="Zn2-C6_fun-type_DNA-bd_sf"/>
</dbReference>
<dbReference type="GO" id="GO:0008270">
    <property type="term" value="F:zinc ion binding"/>
    <property type="evidence" value="ECO:0007669"/>
    <property type="project" value="InterPro"/>
</dbReference>
<dbReference type="Pfam" id="PF00172">
    <property type="entry name" value="Zn_clus"/>
    <property type="match status" value="1"/>
</dbReference>
<dbReference type="SUPFAM" id="SSF57701">
    <property type="entry name" value="Zn2/Cys6 DNA-binding domain"/>
    <property type="match status" value="2"/>
</dbReference>
<gene>
    <name evidence="7" type="ORF">CANTEDRAFT_123771</name>
</gene>
<evidence type="ECO:0000313" key="8">
    <source>
        <dbReference type="Proteomes" id="UP000000707"/>
    </source>
</evidence>
<dbReference type="GO" id="GO:0000981">
    <property type="term" value="F:DNA-binding transcription factor activity, RNA polymerase II-specific"/>
    <property type="evidence" value="ECO:0007669"/>
    <property type="project" value="InterPro"/>
</dbReference>
<dbReference type="PANTHER" id="PTHR31668">
    <property type="entry name" value="GLUCOSE TRANSPORT TRANSCRIPTION REGULATOR RGT1-RELATED-RELATED"/>
    <property type="match status" value="1"/>
</dbReference>
<dbReference type="OrthoDB" id="4036575at2759"/>
<feature type="region of interest" description="Disordered" evidence="5">
    <location>
        <begin position="65"/>
        <end position="93"/>
    </location>
</feature>
<reference evidence="7 8" key="1">
    <citation type="journal article" date="2011" name="Proc. Natl. Acad. Sci. U.S.A.">
        <title>Comparative genomics of xylose-fermenting fungi for enhanced biofuel production.</title>
        <authorList>
            <person name="Wohlbach D.J."/>
            <person name="Kuo A."/>
            <person name="Sato T.K."/>
            <person name="Potts K.M."/>
            <person name="Salamov A.A."/>
            <person name="LaButti K.M."/>
            <person name="Sun H."/>
            <person name="Clum A."/>
            <person name="Pangilinan J.L."/>
            <person name="Lindquist E.A."/>
            <person name="Lucas S."/>
            <person name="Lapidus A."/>
            <person name="Jin M."/>
            <person name="Gunawan C."/>
            <person name="Balan V."/>
            <person name="Dale B.E."/>
            <person name="Jeffries T.W."/>
            <person name="Zinkel R."/>
            <person name="Barry K.W."/>
            <person name="Grigoriev I.V."/>
            <person name="Gasch A.P."/>
        </authorList>
    </citation>
    <scope>NUCLEOTIDE SEQUENCE [LARGE SCALE GENOMIC DNA]</scope>
    <source>
        <strain evidence="8">ATCC 10573 / BCRC 21748 / CBS 615 / JCM 9827 / NBRC 10315 / NRRL Y-1498 / VKM Y-70</strain>
    </source>
</reference>
<evidence type="ECO:0000256" key="3">
    <source>
        <dbReference type="ARBA" id="ARBA00023163"/>
    </source>
</evidence>
<dbReference type="PROSITE" id="PS00463">
    <property type="entry name" value="ZN2_CY6_FUNGAL_1"/>
    <property type="match status" value="1"/>
</dbReference>
<dbReference type="AlphaFoldDB" id="G3B6G5"/>
<name>G3B6G5_CANTC</name>
<dbReference type="Proteomes" id="UP000000707">
    <property type="component" value="Unassembled WGS sequence"/>
</dbReference>
<evidence type="ECO:0000256" key="5">
    <source>
        <dbReference type="SAM" id="MobiDB-lite"/>
    </source>
</evidence>
<dbReference type="EMBL" id="GL996524">
    <property type="protein sequence ID" value="EGV63687.1"/>
    <property type="molecule type" value="Genomic_DNA"/>
</dbReference>
<evidence type="ECO:0000256" key="4">
    <source>
        <dbReference type="ARBA" id="ARBA00023242"/>
    </source>
</evidence>
<protein>
    <recommendedName>
        <fullName evidence="6">Zn(2)-C6 fungal-type domain-containing protein</fullName>
    </recommendedName>
</protein>